<evidence type="ECO:0000256" key="5">
    <source>
        <dbReference type="ARBA" id="ARBA00022833"/>
    </source>
</evidence>
<dbReference type="InterPro" id="IPR002328">
    <property type="entry name" value="ADH_Zn_CS"/>
</dbReference>
<dbReference type="InterPro" id="IPR014187">
    <property type="entry name" value="ADH_Zn_typ-2"/>
</dbReference>
<protein>
    <recommendedName>
        <fullName evidence="10">Probable alcohol dehydrogenase AdhA</fullName>
        <ecNumber evidence="3">1.1.1.1</ecNumber>
    </recommendedName>
</protein>
<evidence type="ECO:0000256" key="3">
    <source>
        <dbReference type="ARBA" id="ARBA00013190"/>
    </source>
</evidence>
<dbReference type="InterPro" id="IPR020843">
    <property type="entry name" value="ER"/>
</dbReference>
<dbReference type="FunFam" id="3.40.50.720:FF:000275">
    <property type="entry name" value="Alcohol dehydrogenase AdhA"/>
    <property type="match status" value="1"/>
</dbReference>
<feature type="domain" description="Enoyl reductase (ER)" evidence="12">
    <location>
        <begin position="7"/>
        <end position="325"/>
    </location>
</feature>
<keyword evidence="4 11" id="KW-0479">Metal-binding</keyword>
<dbReference type="Pfam" id="PF08240">
    <property type="entry name" value="ADH_N"/>
    <property type="match status" value="1"/>
</dbReference>
<dbReference type="GO" id="GO:0004022">
    <property type="term" value="F:alcohol dehydrogenase (NAD+) activity"/>
    <property type="evidence" value="ECO:0007669"/>
    <property type="project" value="UniProtKB-EC"/>
</dbReference>
<comment type="caution">
    <text evidence="13">The sequence shown here is derived from an EMBL/GenBank/DDBJ whole genome shotgun (WGS) entry which is preliminary data.</text>
</comment>
<evidence type="ECO:0000256" key="8">
    <source>
        <dbReference type="ARBA" id="ARBA00049164"/>
    </source>
</evidence>
<dbReference type="SUPFAM" id="SSF50129">
    <property type="entry name" value="GroES-like"/>
    <property type="match status" value="1"/>
</dbReference>
<evidence type="ECO:0000256" key="11">
    <source>
        <dbReference type="RuleBase" id="RU361277"/>
    </source>
</evidence>
<keyword evidence="7" id="KW-0520">NAD</keyword>
<reference evidence="13" key="1">
    <citation type="journal article" date="2014" name="Int. J. Syst. Evol. Microbiol.">
        <title>Complete genome sequence of Corynebacterium casei LMG S-19264T (=DSM 44701T), isolated from a smear-ripened cheese.</title>
        <authorList>
            <consortium name="US DOE Joint Genome Institute (JGI-PGF)"/>
            <person name="Walter F."/>
            <person name="Albersmeier A."/>
            <person name="Kalinowski J."/>
            <person name="Ruckert C."/>
        </authorList>
    </citation>
    <scope>NUCLEOTIDE SEQUENCE</scope>
    <source>
        <strain evidence="13">CGMCC 4.5737</strain>
    </source>
</reference>
<evidence type="ECO:0000256" key="7">
    <source>
        <dbReference type="ARBA" id="ARBA00023027"/>
    </source>
</evidence>
<accession>A0A8J3CBP0</accession>
<comment type="cofactor">
    <cofactor evidence="1 11">
        <name>Zn(2+)</name>
        <dbReference type="ChEBI" id="CHEBI:29105"/>
    </cofactor>
</comment>
<dbReference type="GO" id="GO:0008270">
    <property type="term" value="F:zinc ion binding"/>
    <property type="evidence" value="ECO:0007669"/>
    <property type="project" value="InterPro"/>
</dbReference>
<evidence type="ECO:0000256" key="1">
    <source>
        <dbReference type="ARBA" id="ARBA00001947"/>
    </source>
</evidence>
<dbReference type="NCBIfam" id="TIGR02822">
    <property type="entry name" value="adh_fam_2"/>
    <property type="match status" value="1"/>
</dbReference>
<keyword evidence="6" id="KW-0560">Oxidoreductase</keyword>
<dbReference type="Pfam" id="PF00107">
    <property type="entry name" value="ADH_zinc_N"/>
    <property type="match status" value="1"/>
</dbReference>
<dbReference type="EMBL" id="BMMK01000025">
    <property type="protein sequence ID" value="GGM70680.1"/>
    <property type="molecule type" value="Genomic_DNA"/>
</dbReference>
<dbReference type="PANTHER" id="PTHR42940">
    <property type="entry name" value="ALCOHOL DEHYDROGENASE 1-RELATED"/>
    <property type="match status" value="1"/>
</dbReference>
<gene>
    <name evidence="13" type="ORF">GCM10012275_46390</name>
</gene>
<evidence type="ECO:0000256" key="4">
    <source>
        <dbReference type="ARBA" id="ARBA00022723"/>
    </source>
</evidence>
<comment type="similarity">
    <text evidence="2 11">Belongs to the zinc-containing alcohol dehydrogenase family.</text>
</comment>
<dbReference type="InterPro" id="IPR013154">
    <property type="entry name" value="ADH-like_N"/>
</dbReference>
<dbReference type="Gene3D" id="3.40.50.720">
    <property type="entry name" value="NAD(P)-binding Rossmann-like Domain"/>
    <property type="match status" value="1"/>
</dbReference>
<evidence type="ECO:0000259" key="12">
    <source>
        <dbReference type="SMART" id="SM00829"/>
    </source>
</evidence>
<dbReference type="Gene3D" id="3.90.180.10">
    <property type="entry name" value="Medium-chain alcohol dehydrogenases, catalytic domain"/>
    <property type="match status" value="1"/>
</dbReference>
<keyword evidence="14" id="KW-1185">Reference proteome</keyword>
<dbReference type="CDD" id="cd08298">
    <property type="entry name" value="CAD2"/>
    <property type="match status" value="1"/>
</dbReference>
<dbReference type="SMART" id="SM00829">
    <property type="entry name" value="PKS_ER"/>
    <property type="match status" value="1"/>
</dbReference>
<keyword evidence="5 11" id="KW-0862">Zinc</keyword>
<evidence type="ECO:0000256" key="2">
    <source>
        <dbReference type="ARBA" id="ARBA00008072"/>
    </source>
</evidence>
<dbReference type="AlphaFoldDB" id="A0A8J3CBP0"/>
<dbReference type="SUPFAM" id="SSF51735">
    <property type="entry name" value="NAD(P)-binding Rossmann-fold domains"/>
    <property type="match status" value="1"/>
</dbReference>
<dbReference type="InterPro" id="IPR011032">
    <property type="entry name" value="GroES-like_sf"/>
</dbReference>
<evidence type="ECO:0000256" key="9">
    <source>
        <dbReference type="ARBA" id="ARBA00049243"/>
    </source>
</evidence>
<dbReference type="Proteomes" id="UP000637578">
    <property type="component" value="Unassembled WGS sequence"/>
</dbReference>
<evidence type="ECO:0000313" key="14">
    <source>
        <dbReference type="Proteomes" id="UP000637578"/>
    </source>
</evidence>
<dbReference type="InterPro" id="IPR013149">
    <property type="entry name" value="ADH-like_C"/>
</dbReference>
<comment type="catalytic activity">
    <reaction evidence="9">
        <text>a primary alcohol + NAD(+) = an aldehyde + NADH + H(+)</text>
        <dbReference type="Rhea" id="RHEA:10736"/>
        <dbReference type="ChEBI" id="CHEBI:15378"/>
        <dbReference type="ChEBI" id="CHEBI:15734"/>
        <dbReference type="ChEBI" id="CHEBI:17478"/>
        <dbReference type="ChEBI" id="CHEBI:57540"/>
        <dbReference type="ChEBI" id="CHEBI:57945"/>
        <dbReference type="EC" id="1.1.1.1"/>
    </reaction>
</comment>
<dbReference type="GO" id="GO:0005737">
    <property type="term" value="C:cytoplasm"/>
    <property type="evidence" value="ECO:0007669"/>
    <property type="project" value="TreeGrafter"/>
</dbReference>
<name>A0A8J3CBP0_9PSEU</name>
<dbReference type="PANTHER" id="PTHR42940:SF8">
    <property type="entry name" value="VACUOLAR PROTEIN SORTING-ASSOCIATED PROTEIN 11"/>
    <property type="match status" value="1"/>
</dbReference>
<comment type="catalytic activity">
    <reaction evidence="8">
        <text>a secondary alcohol + NAD(+) = a ketone + NADH + H(+)</text>
        <dbReference type="Rhea" id="RHEA:10740"/>
        <dbReference type="ChEBI" id="CHEBI:15378"/>
        <dbReference type="ChEBI" id="CHEBI:17087"/>
        <dbReference type="ChEBI" id="CHEBI:35681"/>
        <dbReference type="ChEBI" id="CHEBI:57540"/>
        <dbReference type="ChEBI" id="CHEBI:57945"/>
        <dbReference type="EC" id="1.1.1.1"/>
    </reaction>
</comment>
<organism evidence="13 14">
    <name type="scientific">Longimycelium tulufanense</name>
    <dbReference type="NCBI Taxonomy" id="907463"/>
    <lineage>
        <taxon>Bacteria</taxon>
        <taxon>Bacillati</taxon>
        <taxon>Actinomycetota</taxon>
        <taxon>Actinomycetes</taxon>
        <taxon>Pseudonocardiales</taxon>
        <taxon>Pseudonocardiaceae</taxon>
        <taxon>Longimycelium</taxon>
    </lineage>
</organism>
<sequence length="335" mass="36057">MRHQLPVQLAPLKLEDRPVPWPGAGELLLRVRACGVCRTDLHVAEGDLPLHRPNVVPGHEVVGVVAAVGEGVTGFTEGDLVGVAWLQDTCGFCRYCRSEQENLCPLSVYTGWDTDGGYADYTLARAAYTYHLPTGYPDEELAPLLCAGIIGYRALWLANLPAEGRLGIYGFGASAHLCAQLARALGARVHVLTRSTAAQQLARELGAVSAGTAQDGPPEPLDAAILFAPAGELVPPALEALDRGGTLVLAGIHLSQIPELDYQHHLYFERGIRSVTANTRADAQQFLQIAAEHRLRVVTTLYPLDAADRALLDLADGRVRGAAVLLPDPPRQRRR</sequence>
<dbReference type="InterPro" id="IPR036291">
    <property type="entry name" value="NAD(P)-bd_dom_sf"/>
</dbReference>
<evidence type="ECO:0000256" key="10">
    <source>
        <dbReference type="ARBA" id="ARBA00068251"/>
    </source>
</evidence>
<reference evidence="13" key="2">
    <citation type="submission" date="2020-09" db="EMBL/GenBank/DDBJ databases">
        <authorList>
            <person name="Sun Q."/>
            <person name="Zhou Y."/>
        </authorList>
    </citation>
    <scope>NUCLEOTIDE SEQUENCE</scope>
    <source>
        <strain evidence="13">CGMCC 4.5737</strain>
    </source>
</reference>
<proteinExistence type="inferred from homology"/>
<evidence type="ECO:0000256" key="6">
    <source>
        <dbReference type="ARBA" id="ARBA00023002"/>
    </source>
</evidence>
<evidence type="ECO:0000313" key="13">
    <source>
        <dbReference type="EMBL" id="GGM70680.1"/>
    </source>
</evidence>
<dbReference type="EC" id="1.1.1.1" evidence="3"/>
<dbReference type="PROSITE" id="PS00059">
    <property type="entry name" value="ADH_ZINC"/>
    <property type="match status" value="1"/>
</dbReference>